<dbReference type="GO" id="GO:0004177">
    <property type="term" value="F:aminopeptidase activity"/>
    <property type="evidence" value="ECO:0007669"/>
    <property type="project" value="UniProtKB-KW"/>
</dbReference>
<evidence type="ECO:0000256" key="5">
    <source>
        <dbReference type="ARBA" id="ARBA00022438"/>
    </source>
</evidence>
<dbReference type="InterPro" id="IPR000787">
    <property type="entry name" value="Peptidase_M29"/>
</dbReference>
<evidence type="ECO:0000256" key="2">
    <source>
        <dbReference type="ARBA" id="ARBA00001946"/>
    </source>
</evidence>
<protein>
    <submittedName>
        <fullName evidence="10">Aminopeptidase</fullName>
    </submittedName>
</protein>
<gene>
    <name evidence="10" type="ORF">DC3_45680</name>
</gene>
<evidence type="ECO:0000256" key="7">
    <source>
        <dbReference type="ARBA" id="ARBA00022723"/>
    </source>
</evidence>
<evidence type="ECO:0000256" key="1">
    <source>
        <dbReference type="ARBA" id="ARBA00001941"/>
    </source>
</evidence>
<evidence type="ECO:0000256" key="3">
    <source>
        <dbReference type="ARBA" id="ARBA00001947"/>
    </source>
</evidence>
<dbReference type="Proteomes" id="UP000321306">
    <property type="component" value="Unassembled WGS sequence"/>
</dbReference>
<dbReference type="PRINTS" id="PR00919">
    <property type="entry name" value="THERMOPTASE"/>
</dbReference>
<dbReference type="InterPro" id="IPR035097">
    <property type="entry name" value="M29_N-terminal"/>
</dbReference>
<dbReference type="Gene3D" id="3.40.1830.10">
    <property type="entry name" value="Thermophilic metalloprotease (M29)"/>
    <property type="match status" value="1"/>
</dbReference>
<dbReference type="Pfam" id="PF02073">
    <property type="entry name" value="Peptidase_M29"/>
    <property type="match status" value="1"/>
</dbReference>
<dbReference type="InterPro" id="IPR052170">
    <property type="entry name" value="M29_Exopeptidase"/>
</dbReference>
<dbReference type="EMBL" id="BJXB01000026">
    <property type="protein sequence ID" value="GEM48933.1"/>
    <property type="molecule type" value="Genomic_DNA"/>
</dbReference>
<comment type="similarity">
    <text evidence="4">Belongs to the peptidase M29 family.</text>
</comment>
<comment type="cofactor">
    <cofactor evidence="1">
        <name>Co(2+)</name>
        <dbReference type="ChEBI" id="CHEBI:48828"/>
    </cofactor>
</comment>
<proteinExistence type="inferred from homology"/>
<comment type="cofactor">
    <cofactor evidence="2">
        <name>Mg(2+)</name>
        <dbReference type="ChEBI" id="CHEBI:18420"/>
    </cofactor>
</comment>
<evidence type="ECO:0000256" key="8">
    <source>
        <dbReference type="ARBA" id="ARBA00022801"/>
    </source>
</evidence>
<dbReference type="PANTHER" id="PTHR34448:SF3">
    <property type="entry name" value="AMINOPEPTIDASE AMPS"/>
    <property type="match status" value="1"/>
</dbReference>
<dbReference type="RefSeq" id="WP_146888558.1">
    <property type="nucleotide sequence ID" value="NZ_BJXB01000026.1"/>
</dbReference>
<dbReference type="OrthoDB" id="9803993at2"/>
<evidence type="ECO:0000256" key="4">
    <source>
        <dbReference type="ARBA" id="ARBA00008236"/>
    </source>
</evidence>
<name>A0A511N7W7_DEIC1</name>
<keyword evidence="6" id="KW-0645">Protease</keyword>
<dbReference type="PANTHER" id="PTHR34448">
    <property type="entry name" value="AMINOPEPTIDASE"/>
    <property type="match status" value="1"/>
</dbReference>
<dbReference type="AlphaFoldDB" id="A0A511N7W7"/>
<keyword evidence="7" id="KW-0479">Metal-binding</keyword>
<comment type="caution">
    <text evidence="10">The sequence shown here is derived from an EMBL/GenBank/DDBJ whole genome shotgun (WGS) entry which is preliminary data.</text>
</comment>
<organism evidence="10 11">
    <name type="scientific">Deinococcus cellulosilyticus (strain DSM 18568 / NBRC 106333 / KACC 11606 / 5516J-15)</name>
    <dbReference type="NCBI Taxonomy" id="1223518"/>
    <lineage>
        <taxon>Bacteria</taxon>
        <taxon>Thermotogati</taxon>
        <taxon>Deinococcota</taxon>
        <taxon>Deinococci</taxon>
        <taxon>Deinococcales</taxon>
        <taxon>Deinococcaceae</taxon>
        <taxon>Deinococcus</taxon>
    </lineage>
</organism>
<evidence type="ECO:0000313" key="10">
    <source>
        <dbReference type="EMBL" id="GEM48933.1"/>
    </source>
</evidence>
<comment type="cofactor">
    <cofactor evidence="3">
        <name>Zn(2+)</name>
        <dbReference type="ChEBI" id="CHEBI:29105"/>
    </cofactor>
</comment>
<dbReference type="SUPFAM" id="SSF144052">
    <property type="entry name" value="Thermophilic metalloprotease-like"/>
    <property type="match status" value="1"/>
</dbReference>
<keyword evidence="5 10" id="KW-0031">Aminopeptidase</keyword>
<dbReference type="GO" id="GO:0006508">
    <property type="term" value="P:proteolysis"/>
    <property type="evidence" value="ECO:0007669"/>
    <property type="project" value="UniProtKB-KW"/>
</dbReference>
<dbReference type="GO" id="GO:0008237">
    <property type="term" value="F:metallopeptidase activity"/>
    <property type="evidence" value="ECO:0007669"/>
    <property type="project" value="UniProtKB-KW"/>
</dbReference>
<dbReference type="GO" id="GO:0046872">
    <property type="term" value="F:metal ion binding"/>
    <property type="evidence" value="ECO:0007669"/>
    <property type="project" value="UniProtKB-KW"/>
</dbReference>
<reference evidence="10 11" key="1">
    <citation type="submission" date="2019-07" db="EMBL/GenBank/DDBJ databases">
        <title>Whole genome shotgun sequence of Deinococcus cellulosilyticus NBRC 106333.</title>
        <authorList>
            <person name="Hosoyama A."/>
            <person name="Uohara A."/>
            <person name="Ohji S."/>
            <person name="Ichikawa N."/>
        </authorList>
    </citation>
    <scope>NUCLEOTIDE SEQUENCE [LARGE SCALE GENOMIC DNA]</scope>
    <source>
        <strain evidence="10 11">NBRC 106333</strain>
    </source>
</reference>
<evidence type="ECO:0000256" key="6">
    <source>
        <dbReference type="ARBA" id="ARBA00022670"/>
    </source>
</evidence>
<evidence type="ECO:0000313" key="11">
    <source>
        <dbReference type="Proteomes" id="UP000321306"/>
    </source>
</evidence>
<evidence type="ECO:0000256" key="9">
    <source>
        <dbReference type="ARBA" id="ARBA00023049"/>
    </source>
</evidence>
<accession>A0A511N7W7</accession>
<sequence>MFEQQFENFAEILVQVGLGLQKGQMVSISSHVGLEDFTRLVVRKAYQAGAKLVEVEYRDPELQRIRLENADPETLETVPEWYYKARLEVIEKGASLLNLSMNRPDLLKGQDQEKLTRMSQSIYPFIKPIQQRMMSDAVAWSLSVVPDQEWASKVFPELPKKEALEKLWKTILQIVRADREDPVQVWREHVKALHARKDWLNNQRFTALHFQNEHTDLTVGLAEGHLWAGGSAHADDGFDTEFVANIPTEEVFTLPDRTRIDGVVRSTFPLSVRGTVIDAFTLTFKDGRVTHAEAEHNQEVLQALLSMDEGALSLGEVALVPHSSPISQFGRPLFHGLFDENAASHVALGAGYRFCVEGGSDMNDEQFKAAGGNVSQVHEDFMIGSKDMQVTGITQDGKRIPVMQEGEWAFD</sequence>
<keyword evidence="8" id="KW-0378">Hydrolase</keyword>
<keyword evidence="11" id="KW-1185">Reference proteome</keyword>
<keyword evidence="9" id="KW-0482">Metalloprotease</keyword>